<accession>A0A370H4X2</accession>
<evidence type="ECO:0000259" key="1">
    <source>
        <dbReference type="Pfam" id="PF21834"/>
    </source>
</evidence>
<sequence length="80" mass="8667">MPLYYFHIRNGSDLEQDPEGSELPNLDSAHAEALIVARELAGAIPEFNNDTVIEIADMNGKILLLVPFSEAAKLGSVEQG</sequence>
<organism evidence="2 3">
    <name type="scientific">Microvirga subterranea</name>
    <dbReference type="NCBI Taxonomy" id="186651"/>
    <lineage>
        <taxon>Bacteria</taxon>
        <taxon>Pseudomonadati</taxon>
        <taxon>Pseudomonadota</taxon>
        <taxon>Alphaproteobacteria</taxon>
        <taxon>Hyphomicrobiales</taxon>
        <taxon>Methylobacteriaceae</taxon>
        <taxon>Microvirga</taxon>
    </lineage>
</organism>
<gene>
    <name evidence="2" type="ORF">DES45_12041</name>
</gene>
<comment type="caution">
    <text evidence="2">The sequence shown here is derived from an EMBL/GenBank/DDBJ whole genome shotgun (WGS) entry which is preliminary data.</text>
</comment>
<protein>
    <recommendedName>
        <fullName evidence="1">DUF6894 domain-containing protein</fullName>
    </recommendedName>
</protein>
<evidence type="ECO:0000313" key="3">
    <source>
        <dbReference type="Proteomes" id="UP000254925"/>
    </source>
</evidence>
<proteinExistence type="predicted"/>
<dbReference type="InterPro" id="IPR054189">
    <property type="entry name" value="DUF6894"/>
</dbReference>
<dbReference type="EMBL" id="QQBB01000020">
    <property type="protein sequence ID" value="RDI50522.1"/>
    <property type="molecule type" value="Genomic_DNA"/>
</dbReference>
<name>A0A370H4X2_9HYPH</name>
<keyword evidence="3" id="KW-1185">Reference proteome</keyword>
<dbReference type="AlphaFoldDB" id="A0A370H4X2"/>
<dbReference type="RefSeq" id="WP_114773402.1">
    <property type="nucleotide sequence ID" value="NZ_QQBB01000020.1"/>
</dbReference>
<dbReference type="Proteomes" id="UP000254925">
    <property type="component" value="Unassembled WGS sequence"/>
</dbReference>
<dbReference type="Pfam" id="PF21834">
    <property type="entry name" value="DUF6894"/>
    <property type="match status" value="1"/>
</dbReference>
<reference evidence="2 3" key="1">
    <citation type="submission" date="2018-07" db="EMBL/GenBank/DDBJ databases">
        <title>Genomic Encyclopedia of Type Strains, Phase IV (KMG-IV): sequencing the most valuable type-strain genomes for metagenomic binning, comparative biology and taxonomic classification.</title>
        <authorList>
            <person name="Goeker M."/>
        </authorList>
    </citation>
    <scope>NUCLEOTIDE SEQUENCE [LARGE SCALE GENOMIC DNA]</scope>
    <source>
        <strain evidence="2 3">DSM 14364</strain>
    </source>
</reference>
<feature type="domain" description="DUF6894" evidence="1">
    <location>
        <begin position="3"/>
        <end position="69"/>
    </location>
</feature>
<evidence type="ECO:0000313" key="2">
    <source>
        <dbReference type="EMBL" id="RDI50522.1"/>
    </source>
</evidence>
<dbReference type="OrthoDB" id="7999639at2"/>